<reference evidence="3 4" key="1">
    <citation type="submission" date="2023-07" db="EMBL/GenBank/DDBJ databases">
        <title>Sequencing the genomes of 1000 actinobacteria strains.</title>
        <authorList>
            <person name="Klenk H.-P."/>
        </authorList>
    </citation>
    <scope>NUCLEOTIDE SEQUENCE [LARGE SCALE GENOMIC DNA]</scope>
    <source>
        <strain evidence="3 4">DSM 44711</strain>
    </source>
</reference>
<gene>
    <name evidence="3" type="ORF">J2S44_007280</name>
</gene>
<protein>
    <submittedName>
        <fullName evidence="3">Thiazole synthase ThiGH ThiG subunit</fullName>
    </submittedName>
</protein>
<evidence type="ECO:0000313" key="3">
    <source>
        <dbReference type="EMBL" id="MDR7327030.1"/>
    </source>
</evidence>
<keyword evidence="2" id="KW-0732">Signal</keyword>
<proteinExistence type="predicted"/>
<dbReference type="AlphaFoldDB" id="A0AAE4A0L7"/>
<organism evidence="3 4">
    <name type="scientific">Catenuloplanes niger</name>
    <dbReference type="NCBI Taxonomy" id="587534"/>
    <lineage>
        <taxon>Bacteria</taxon>
        <taxon>Bacillati</taxon>
        <taxon>Actinomycetota</taxon>
        <taxon>Actinomycetes</taxon>
        <taxon>Micromonosporales</taxon>
        <taxon>Micromonosporaceae</taxon>
        <taxon>Catenuloplanes</taxon>
    </lineage>
</organism>
<accession>A0AAE4A0L7</accession>
<keyword evidence="4" id="KW-1185">Reference proteome</keyword>
<dbReference type="Proteomes" id="UP001183629">
    <property type="component" value="Unassembled WGS sequence"/>
</dbReference>
<evidence type="ECO:0000256" key="1">
    <source>
        <dbReference type="SAM" id="MobiDB-lite"/>
    </source>
</evidence>
<dbReference type="RefSeq" id="WP_310423773.1">
    <property type="nucleotide sequence ID" value="NZ_JAVDYC010000001.1"/>
</dbReference>
<feature type="signal peptide" evidence="2">
    <location>
        <begin position="1"/>
        <end position="25"/>
    </location>
</feature>
<name>A0AAE4A0L7_9ACTN</name>
<feature type="chain" id="PRO_5041970281" evidence="2">
    <location>
        <begin position="26"/>
        <end position="90"/>
    </location>
</feature>
<feature type="region of interest" description="Disordered" evidence="1">
    <location>
        <begin position="32"/>
        <end position="61"/>
    </location>
</feature>
<sequence>MLRPLDSLSLGVSALLVSAALAVAAAPPDLAAAPRRALPPEHTGSAGPTTPPDRATRSQHLASAARIAAAADPCPFAAAAVVLTPAASAA</sequence>
<evidence type="ECO:0000256" key="2">
    <source>
        <dbReference type="SAM" id="SignalP"/>
    </source>
</evidence>
<evidence type="ECO:0000313" key="4">
    <source>
        <dbReference type="Proteomes" id="UP001183629"/>
    </source>
</evidence>
<dbReference type="EMBL" id="JAVDYC010000001">
    <property type="protein sequence ID" value="MDR7327030.1"/>
    <property type="molecule type" value="Genomic_DNA"/>
</dbReference>
<comment type="caution">
    <text evidence="3">The sequence shown here is derived from an EMBL/GenBank/DDBJ whole genome shotgun (WGS) entry which is preliminary data.</text>
</comment>